<gene>
    <name evidence="1" type="ORF">BGZ99_000187</name>
</gene>
<dbReference type="OrthoDB" id="655030at2759"/>
<dbReference type="AlphaFoldDB" id="A0A9P6R3X1"/>
<dbReference type="Proteomes" id="UP000738325">
    <property type="component" value="Unassembled WGS sequence"/>
</dbReference>
<evidence type="ECO:0000313" key="2">
    <source>
        <dbReference type="Proteomes" id="UP000738325"/>
    </source>
</evidence>
<reference evidence="1" key="1">
    <citation type="journal article" date="2020" name="Fungal Divers.">
        <title>Resolving the Mortierellaceae phylogeny through synthesis of multi-gene phylogenetics and phylogenomics.</title>
        <authorList>
            <person name="Vandepol N."/>
            <person name="Liber J."/>
            <person name="Desiro A."/>
            <person name="Na H."/>
            <person name="Kennedy M."/>
            <person name="Barry K."/>
            <person name="Grigoriev I.V."/>
            <person name="Miller A.N."/>
            <person name="O'Donnell K."/>
            <person name="Stajich J.E."/>
            <person name="Bonito G."/>
        </authorList>
    </citation>
    <scope>NUCLEOTIDE SEQUENCE</scope>
    <source>
        <strain evidence="1">REB-010B</strain>
    </source>
</reference>
<comment type="caution">
    <text evidence="1">The sequence shown here is derived from an EMBL/GenBank/DDBJ whole genome shotgun (WGS) entry which is preliminary data.</text>
</comment>
<protein>
    <recommendedName>
        <fullName evidence="3">FAD-binding domain-containing protein</fullName>
    </recommendedName>
</protein>
<name>A0A9P6R3X1_9FUNG</name>
<dbReference type="InterPro" id="IPR036188">
    <property type="entry name" value="FAD/NAD-bd_sf"/>
</dbReference>
<dbReference type="PANTHER" id="PTHR47356">
    <property type="entry name" value="FAD-DEPENDENT MONOOXYGENASE ASQG-RELATED"/>
    <property type="match status" value="1"/>
</dbReference>
<evidence type="ECO:0008006" key="3">
    <source>
        <dbReference type="Google" id="ProtNLM"/>
    </source>
</evidence>
<proteinExistence type="predicted"/>
<accession>A0A9P6R3X1</accession>
<dbReference type="EMBL" id="JAAAIP010001018">
    <property type="protein sequence ID" value="KAG0310694.1"/>
    <property type="molecule type" value="Genomic_DNA"/>
</dbReference>
<organism evidence="1 2">
    <name type="scientific">Dissophora globulifera</name>
    <dbReference type="NCBI Taxonomy" id="979702"/>
    <lineage>
        <taxon>Eukaryota</taxon>
        <taxon>Fungi</taxon>
        <taxon>Fungi incertae sedis</taxon>
        <taxon>Mucoromycota</taxon>
        <taxon>Mortierellomycotina</taxon>
        <taxon>Mortierellomycetes</taxon>
        <taxon>Mortierellales</taxon>
        <taxon>Mortierellaceae</taxon>
        <taxon>Dissophora</taxon>
    </lineage>
</organism>
<sequence length="217" mass="24241">MSLYELMLSQLAPANILKGKKILSYEENELGITVCCADDSTYCGDILVGADGTHSRIRQILHKNLSNRGLLTKADREHNSPVYVCAAGVAPAQSPEKYPFLKDPYVHFCDVLGSNGMGWSTVNIPDNQICWSLWMQLDMKNVAKVHQEFENPEFVAADTEPIVREFRNRPCPHGGTMGDLIDATPDALKSRAYIGEKMYDTWHHGRTVLLGDGRLIF</sequence>
<dbReference type="Gene3D" id="3.50.50.60">
    <property type="entry name" value="FAD/NAD(P)-binding domain"/>
    <property type="match status" value="1"/>
</dbReference>
<dbReference type="PANTHER" id="PTHR47356:SF2">
    <property type="entry name" value="FAD-BINDING DOMAIN-CONTAINING PROTEIN-RELATED"/>
    <property type="match status" value="1"/>
</dbReference>
<dbReference type="InterPro" id="IPR050562">
    <property type="entry name" value="FAD_mOase_fung"/>
</dbReference>
<dbReference type="SUPFAM" id="SSF51905">
    <property type="entry name" value="FAD/NAD(P)-binding domain"/>
    <property type="match status" value="1"/>
</dbReference>
<evidence type="ECO:0000313" key="1">
    <source>
        <dbReference type="EMBL" id="KAG0310694.1"/>
    </source>
</evidence>
<keyword evidence="2" id="KW-1185">Reference proteome</keyword>
<dbReference type="GO" id="GO:0004497">
    <property type="term" value="F:monooxygenase activity"/>
    <property type="evidence" value="ECO:0007669"/>
    <property type="project" value="InterPro"/>
</dbReference>